<evidence type="ECO:0000259" key="7">
    <source>
        <dbReference type="Pfam" id="PF00590"/>
    </source>
</evidence>
<proteinExistence type="inferred from homology"/>
<evidence type="ECO:0000313" key="9">
    <source>
        <dbReference type="Proteomes" id="UP000033966"/>
    </source>
</evidence>
<sequence length="223" mass="24816">MGTFFIVATPIGNLKDITLRALEVLKDADIVLAEDTRVAKKLLQHYKIQKPVWRADAKEEREIVEKIVKELTSGKKIAFVSDAGTPNVSDPGAFLTRYVREYLPKCPVLAIPGPSALTAFLSVAGVSSDRFTFLGYPPHKKGRQTFFKTLTDIKTRPVVLYESPHRLQKTFEGIKDVLGGDVPIVVGKELTKIHEEIWKGSVESAKEYFSGEKGKGEFVILIE</sequence>
<dbReference type="PANTHER" id="PTHR46111">
    <property type="entry name" value="RIBOSOMAL RNA SMALL SUBUNIT METHYLTRANSFERASE I"/>
    <property type="match status" value="1"/>
</dbReference>
<dbReference type="InterPro" id="IPR014776">
    <property type="entry name" value="4pyrrole_Mease_sub2"/>
</dbReference>
<name>A0A0G1L4G5_9BACT</name>
<comment type="function">
    <text evidence="6">Catalyzes the 2'-O-methylation of the ribose of cytidine 1402 (C1402) in 16S rRNA.</text>
</comment>
<dbReference type="PANTHER" id="PTHR46111:SF1">
    <property type="entry name" value="RIBOSOMAL RNA SMALL SUBUNIT METHYLTRANSFERASE I"/>
    <property type="match status" value="1"/>
</dbReference>
<evidence type="ECO:0000256" key="6">
    <source>
        <dbReference type="HAMAP-Rule" id="MF_01877"/>
    </source>
</evidence>
<accession>A0A0G1L4G5</accession>
<dbReference type="HAMAP" id="MF_01877">
    <property type="entry name" value="16SrRNA_methyltr_I"/>
    <property type="match status" value="1"/>
</dbReference>
<dbReference type="PIRSF" id="PIRSF005917">
    <property type="entry name" value="MTase_YraL"/>
    <property type="match status" value="1"/>
</dbReference>
<comment type="caution">
    <text evidence="8">The sequence shown here is derived from an EMBL/GenBank/DDBJ whole genome shotgun (WGS) entry which is preliminary data.</text>
</comment>
<dbReference type="Gene3D" id="3.40.1010.10">
    <property type="entry name" value="Cobalt-precorrin-4 Transmethylase, Domain 1"/>
    <property type="match status" value="1"/>
</dbReference>
<dbReference type="InterPro" id="IPR014777">
    <property type="entry name" value="4pyrrole_Mease_sub1"/>
</dbReference>
<keyword evidence="1 6" id="KW-0963">Cytoplasm</keyword>
<dbReference type="Pfam" id="PF00590">
    <property type="entry name" value="TP_methylase"/>
    <property type="match status" value="1"/>
</dbReference>
<dbReference type="Proteomes" id="UP000033966">
    <property type="component" value="Unassembled WGS sequence"/>
</dbReference>
<evidence type="ECO:0000256" key="3">
    <source>
        <dbReference type="ARBA" id="ARBA00022603"/>
    </source>
</evidence>
<dbReference type="PATRIC" id="fig|1618662.3.peg.547"/>
<keyword evidence="2 6" id="KW-0698">rRNA processing</keyword>
<dbReference type="InterPro" id="IPR008189">
    <property type="entry name" value="rRNA_ssu_MeTfrase_I"/>
</dbReference>
<dbReference type="InterPro" id="IPR035996">
    <property type="entry name" value="4pyrrol_Methylase_sf"/>
</dbReference>
<evidence type="ECO:0000256" key="5">
    <source>
        <dbReference type="ARBA" id="ARBA00022691"/>
    </source>
</evidence>
<dbReference type="AlphaFoldDB" id="A0A0G1L4G5"/>
<comment type="catalytic activity">
    <reaction evidence="6">
        <text>cytidine(1402) in 16S rRNA + S-adenosyl-L-methionine = 2'-O-methylcytidine(1402) in 16S rRNA + S-adenosyl-L-homocysteine + H(+)</text>
        <dbReference type="Rhea" id="RHEA:42924"/>
        <dbReference type="Rhea" id="RHEA-COMP:10285"/>
        <dbReference type="Rhea" id="RHEA-COMP:10286"/>
        <dbReference type="ChEBI" id="CHEBI:15378"/>
        <dbReference type="ChEBI" id="CHEBI:57856"/>
        <dbReference type="ChEBI" id="CHEBI:59789"/>
        <dbReference type="ChEBI" id="CHEBI:74495"/>
        <dbReference type="ChEBI" id="CHEBI:82748"/>
        <dbReference type="EC" id="2.1.1.198"/>
    </reaction>
</comment>
<protein>
    <recommendedName>
        <fullName evidence="6">Ribosomal RNA small subunit methyltransferase I</fullName>
        <ecNumber evidence="6">2.1.1.198</ecNumber>
    </recommendedName>
    <alternativeName>
        <fullName evidence="6">16S rRNA 2'-O-ribose C1402 methyltransferase</fullName>
    </alternativeName>
    <alternativeName>
        <fullName evidence="6">rRNA (cytidine-2'-O-)-methyltransferase RsmI</fullName>
    </alternativeName>
</protein>
<feature type="domain" description="Tetrapyrrole methylase" evidence="7">
    <location>
        <begin position="4"/>
        <end position="204"/>
    </location>
</feature>
<evidence type="ECO:0000256" key="1">
    <source>
        <dbReference type="ARBA" id="ARBA00022490"/>
    </source>
</evidence>
<keyword evidence="3 6" id="KW-0489">Methyltransferase</keyword>
<reference evidence="8 9" key="1">
    <citation type="journal article" date="2015" name="Nature">
        <title>rRNA introns, odd ribosomes, and small enigmatic genomes across a large radiation of phyla.</title>
        <authorList>
            <person name="Brown C.T."/>
            <person name="Hug L.A."/>
            <person name="Thomas B.C."/>
            <person name="Sharon I."/>
            <person name="Castelle C.J."/>
            <person name="Singh A."/>
            <person name="Wilkins M.J."/>
            <person name="Williams K.H."/>
            <person name="Banfield J.F."/>
        </authorList>
    </citation>
    <scope>NUCLEOTIDE SEQUENCE [LARGE SCALE GENOMIC DNA]</scope>
</reference>
<keyword evidence="4 6" id="KW-0808">Transferase</keyword>
<dbReference type="CDD" id="cd11648">
    <property type="entry name" value="RsmI"/>
    <property type="match status" value="1"/>
</dbReference>
<dbReference type="Gene3D" id="3.30.950.10">
    <property type="entry name" value="Methyltransferase, Cobalt-precorrin-4 Transmethylase, Domain 2"/>
    <property type="match status" value="1"/>
</dbReference>
<evidence type="ECO:0000256" key="4">
    <source>
        <dbReference type="ARBA" id="ARBA00022679"/>
    </source>
</evidence>
<dbReference type="NCBIfam" id="TIGR00096">
    <property type="entry name" value="16S rRNA (cytidine(1402)-2'-O)-methyltransferase"/>
    <property type="match status" value="1"/>
</dbReference>
<comment type="similarity">
    <text evidence="6">Belongs to the methyltransferase superfamily. RsmI family.</text>
</comment>
<dbReference type="GO" id="GO:0005737">
    <property type="term" value="C:cytoplasm"/>
    <property type="evidence" value="ECO:0007669"/>
    <property type="project" value="UniProtKB-SubCell"/>
</dbReference>
<dbReference type="InterPro" id="IPR018063">
    <property type="entry name" value="SAM_MeTrfase_RsmI_CS"/>
</dbReference>
<evidence type="ECO:0000256" key="2">
    <source>
        <dbReference type="ARBA" id="ARBA00022552"/>
    </source>
</evidence>
<dbReference type="EMBL" id="LCKF01000030">
    <property type="protein sequence ID" value="KKT90678.1"/>
    <property type="molecule type" value="Genomic_DNA"/>
</dbReference>
<organism evidence="8 9">
    <name type="scientific">Candidatus Jorgensenbacteria bacterium GW2011_GWA2_45_13</name>
    <dbReference type="NCBI Taxonomy" id="1618662"/>
    <lineage>
        <taxon>Bacteria</taxon>
        <taxon>Candidatus Joergenseniibacteriota</taxon>
    </lineage>
</organism>
<evidence type="ECO:0000313" key="8">
    <source>
        <dbReference type="EMBL" id="KKT90678.1"/>
    </source>
</evidence>
<keyword evidence="5 6" id="KW-0949">S-adenosyl-L-methionine</keyword>
<dbReference type="EC" id="2.1.1.198" evidence="6"/>
<dbReference type="GO" id="GO:0070677">
    <property type="term" value="F:rRNA (cytosine-2'-O-)-methyltransferase activity"/>
    <property type="evidence" value="ECO:0007669"/>
    <property type="project" value="UniProtKB-UniRule"/>
</dbReference>
<comment type="subcellular location">
    <subcellularLocation>
        <location evidence="6">Cytoplasm</location>
    </subcellularLocation>
</comment>
<dbReference type="PROSITE" id="PS01296">
    <property type="entry name" value="RSMI"/>
    <property type="match status" value="1"/>
</dbReference>
<dbReference type="SUPFAM" id="SSF53790">
    <property type="entry name" value="Tetrapyrrole methylase"/>
    <property type="match status" value="1"/>
</dbReference>
<dbReference type="InterPro" id="IPR000878">
    <property type="entry name" value="4pyrrol_Mease"/>
</dbReference>
<gene>
    <name evidence="6" type="primary">rsmI</name>
    <name evidence="8" type="ORF">UW92_C0030G0006</name>
</gene>